<evidence type="ECO:0000256" key="1">
    <source>
        <dbReference type="SAM" id="MobiDB-lite"/>
    </source>
</evidence>
<evidence type="ECO:0000313" key="2">
    <source>
        <dbReference type="EMBL" id="GAA4258410.1"/>
    </source>
</evidence>
<reference evidence="3" key="1">
    <citation type="journal article" date="2019" name="Int. J. Syst. Evol. Microbiol.">
        <title>The Global Catalogue of Microorganisms (GCM) 10K type strain sequencing project: providing services to taxonomists for standard genome sequencing and annotation.</title>
        <authorList>
            <consortium name="The Broad Institute Genomics Platform"/>
            <consortium name="The Broad Institute Genome Sequencing Center for Infectious Disease"/>
            <person name="Wu L."/>
            <person name="Ma J."/>
        </authorList>
    </citation>
    <scope>NUCLEOTIDE SEQUENCE [LARGE SCALE GENOMIC DNA]</scope>
    <source>
        <strain evidence="3">JCM 17441</strain>
    </source>
</reference>
<comment type="caution">
    <text evidence="2">The sequence shown here is derived from an EMBL/GenBank/DDBJ whole genome shotgun (WGS) entry which is preliminary data.</text>
</comment>
<feature type="region of interest" description="Disordered" evidence="1">
    <location>
        <begin position="1"/>
        <end position="48"/>
    </location>
</feature>
<protein>
    <submittedName>
        <fullName evidence="2">Uncharacterized protein</fullName>
    </submittedName>
</protein>
<sequence length="102" mass="10507">MRPHGPPSEGRGRQPHAGARTKPGGPIVRPRRPSSATPATTPEPSALDLAVLNDSRTAVDQAGTLRATFTVNLSNTFGTATGVADIVAGTAISVKFHAVSWP</sequence>
<gene>
    <name evidence="2" type="ORF">GCM10022255_078960</name>
</gene>
<dbReference type="Proteomes" id="UP001500620">
    <property type="component" value="Unassembled WGS sequence"/>
</dbReference>
<name>A0ABP8DLE2_9ACTN</name>
<feature type="compositionally biased region" description="Low complexity" evidence="1">
    <location>
        <begin position="33"/>
        <end position="46"/>
    </location>
</feature>
<proteinExistence type="predicted"/>
<accession>A0ABP8DLE2</accession>
<evidence type="ECO:0000313" key="3">
    <source>
        <dbReference type="Proteomes" id="UP001500620"/>
    </source>
</evidence>
<organism evidence="2 3">
    <name type="scientific">Dactylosporangium darangshiense</name>
    <dbReference type="NCBI Taxonomy" id="579108"/>
    <lineage>
        <taxon>Bacteria</taxon>
        <taxon>Bacillati</taxon>
        <taxon>Actinomycetota</taxon>
        <taxon>Actinomycetes</taxon>
        <taxon>Micromonosporales</taxon>
        <taxon>Micromonosporaceae</taxon>
        <taxon>Dactylosporangium</taxon>
    </lineage>
</organism>
<keyword evidence="3" id="KW-1185">Reference proteome</keyword>
<dbReference type="EMBL" id="BAABAT010000031">
    <property type="protein sequence ID" value="GAA4258410.1"/>
    <property type="molecule type" value="Genomic_DNA"/>
</dbReference>